<keyword evidence="2" id="KW-1185">Reference proteome</keyword>
<dbReference type="Proteomes" id="UP001470230">
    <property type="component" value="Unassembled WGS sequence"/>
</dbReference>
<gene>
    <name evidence="1" type="ORF">M9Y10_027611</name>
</gene>
<sequence>MKSSQKVKVVLQNLKLIDVPTRQNRIFLKVKHGSFHYTTKPYPIEKSLVTFLEPVTIEMTIPDDPKKAQAVKSARLSFRLENTSGSGFTRYGIVMLNIVQHLFANELNVRTGLGNCTEKPVFMCTIEKPSNFNHPIQQGIPIDESELSSASASMSNSMSNSITQNRRPTMKGNHVRMGSVSTNATYFDDLSSDISVPISVSPKVNFPQIRRKSQIHVSNSFNSLNTNSSNSRLALLPLSGESSVLSNQSSSTTPKPNLYDTAPAKISLERFKTLEEQIDNLLAGIIINN</sequence>
<proteinExistence type="predicted"/>
<organism evidence="1 2">
    <name type="scientific">Tritrichomonas musculus</name>
    <dbReference type="NCBI Taxonomy" id="1915356"/>
    <lineage>
        <taxon>Eukaryota</taxon>
        <taxon>Metamonada</taxon>
        <taxon>Parabasalia</taxon>
        <taxon>Tritrichomonadida</taxon>
        <taxon>Tritrichomonadidae</taxon>
        <taxon>Tritrichomonas</taxon>
    </lineage>
</organism>
<name>A0ABR2H3L0_9EUKA</name>
<protein>
    <recommendedName>
        <fullName evidence="3">C2 NT-type domain-containing protein</fullName>
    </recommendedName>
</protein>
<evidence type="ECO:0008006" key="3">
    <source>
        <dbReference type="Google" id="ProtNLM"/>
    </source>
</evidence>
<evidence type="ECO:0000313" key="1">
    <source>
        <dbReference type="EMBL" id="KAK8840789.1"/>
    </source>
</evidence>
<reference evidence="1 2" key="1">
    <citation type="submission" date="2024-04" db="EMBL/GenBank/DDBJ databases">
        <title>Tritrichomonas musculus Genome.</title>
        <authorList>
            <person name="Alves-Ferreira E."/>
            <person name="Grigg M."/>
            <person name="Lorenzi H."/>
            <person name="Galac M."/>
        </authorList>
    </citation>
    <scope>NUCLEOTIDE SEQUENCE [LARGE SCALE GENOMIC DNA]</scope>
    <source>
        <strain evidence="1 2">EAF2021</strain>
    </source>
</reference>
<evidence type="ECO:0000313" key="2">
    <source>
        <dbReference type="Proteomes" id="UP001470230"/>
    </source>
</evidence>
<accession>A0ABR2H3L0</accession>
<dbReference type="EMBL" id="JAPFFF010000043">
    <property type="protein sequence ID" value="KAK8840789.1"/>
    <property type="molecule type" value="Genomic_DNA"/>
</dbReference>
<comment type="caution">
    <text evidence="1">The sequence shown here is derived from an EMBL/GenBank/DDBJ whole genome shotgun (WGS) entry which is preliminary data.</text>
</comment>